<evidence type="ECO:0000256" key="9">
    <source>
        <dbReference type="HAMAP-Rule" id="MF_01595"/>
    </source>
</evidence>
<dbReference type="STRING" id="1817828.A2722_03275"/>
<name>A0A1F5PI13_9BACT</name>
<dbReference type="SUPFAM" id="SSF55666">
    <property type="entry name" value="Ribonuclease PH domain 2-like"/>
    <property type="match status" value="2"/>
</dbReference>
<dbReference type="GO" id="GO:0004654">
    <property type="term" value="F:polyribonucleotide nucleotidyltransferase activity"/>
    <property type="evidence" value="ECO:0007669"/>
    <property type="project" value="UniProtKB-UniRule"/>
</dbReference>
<dbReference type="SMART" id="SM00322">
    <property type="entry name" value="KH"/>
    <property type="match status" value="1"/>
</dbReference>
<dbReference type="InterPro" id="IPR036345">
    <property type="entry name" value="ExoRNase_PH_dom2_sf"/>
</dbReference>
<feature type="binding site" evidence="9">
    <location>
        <position position="503"/>
    </location>
    <ligand>
        <name>Mg(2+)</name>
        <dbReference type="ChEBI" id="CHEBI:18420"/>
    </ligand>
</feature>
<dbReference type="InterPro" id="IPR012162">
    <property type="entry name" value="PNPase"/>
</dbReference>
<dbReference type="SUPFAM" id="SSF46915">
    <property type="entry name" value="Polynucleotide phosphorylase/guanosine pentaphosphate synthase (PNPase/GPSI), domain 3"/>
    <property type="match status" value="1"/>
</dbReference>
<dbReference type="Pfam" id="PF03725">
    <property type="entry name" value="RNase_PH_C"/>
    <property type="match status" value="1"/>
</dbReference>
<keyword evidence="6 9" id="KW-0479">Metal-binding</keyword>
<dbReference type="Gene3D" id="3.30.230.70">
    <property type="entry name" value="GHMP Kinase, N-terminal domain"/>
    <property type="match status" value="2"/>
</dbReference>
<dbReference type="InterPro" id="IPR004087">
    <property type="entry name" value="KH_dom"/>
</dbReference>
<dbReference type="EMBL" id="MFEO01000019">
    <property type="protein sequence ID" value="OGE89565.1"/>
    <property type="molecule type" value="Genomic_DNA"/>
</dbReference>
<keyword evidence="5 9" id="KW-0548">Nucleotidyltransferase</keyword>
<dbReference type="InterPro" id="IPR020568">
    <property type="entry name" value="Ribosomal_Su5_D2-typ_SF"/>
</dbReference>
<keyword evidence="4 9" id="KW-0808">Transferase</keyword>
<proteinExistence type="inferred from homology"/>
<comment type="subcellular location">
    <subcellularLocation>
        <location evidence="1 9">Cytoplasm</location>
    </subcellularLocation>
</comment>
<evidence type="ECO:0000259" key="11">
    <source>
        <dbReference type="PROSITE" id="PS50126"/>
    </source>
</evidence>
<dbReference type="EC" id="2.7.7.8" evidence="9"/>
<dbReference type="GO" id="GO:0005829">
    <property type="term" value="C:cytosol"/>
    <property type="evidence" value="ECO:0007669"/>
    <property type="project" value="TreeGrafter"/>
</dbReference>
<dbReference type="InterPro" id="IPR015847">
    <property type="entry name" value="ExoRNase_PH_dom2"/>
</dbReference>
<evidence type="ECO:0000313" key="12">
    <source>
        <dbReference type="EMBL" id="OGE89565.1"/>
    </source>
</evidence>
<evidence type="ECO:0000256" key="1">
    <source>
        <dbReference type="ARBA" id="ARBA00004496"/>
    </source>
</evidence>
<dbReference type="Proteomes" id="UP000178377">
    <property type="component" value="Unassembled WGS sequence"/>
</dbReference>
<dbReference type="Gene3D" id="2.40.50.140">
    <property type="entry name" value="Nucleic acid-binding proteins"/>
    <property type="match status" value="1"/>
</dbReference>
<dbReference type="CDD" id="cd11364">
    <property type="entry name" value="RNase_PH_PNPase_2"/>
    <property type="match status" value="1"/>
</dbReference>
<dbReference type="GO" id="GO:0003723">
    <property type="term" value="F:RNA binding"/>
    <property type="evidence" value="ECO:0007669"/>
    <property type="project" value="UniProtKB-UniRule"/>
</dbReference>
<dbReference type="NCBIfam" id="TIGR03591">
    <property type="entry name" value="polynuc_phos"/>
    <property type="match status" value="1"/>
</dbReference>
<feature type="region of interest" description="Disordered" evidence="10">
    <location>
        <begin position="705"/>
        <end position="742"/>
    </location>
</feature>
<evidence type="ECO:0000256" key="6">
    <source>
        <dbReference type="ARBA" id="ARBA00022723"/>
    </source>
</evidence>
<dbReference type="InterPro" id="IPR012340">
    <property type="entry name" value="NA-bd_OB-fold"/>
</dbReference>
<accession>A0A1F5PI13</accession>
<dbReference type="PANTHER" id="PTHR11252:SF0">
    <property type="entry name" value="POLYRIBONUCLEOTIDE NUCLEOTIDYLTRANSFERASE 1, MITOCHONDRIAL"/>
    <property type="match status" value="1"/>
</dbReference>
<comment type="similarity">
    <text evidence="2 9">Belongs to the polyribonucleotide nucleotidyltransferase family.</text>
</comment>
<dbReference type="FunFam" id="2.40.50.140:FF:000023">
    <property type="entry name" value="Polyribonucleotide nucleotidyltransferase"/>
    <property type="match status" value="1"/>
</dbReference>
<dbReference type="FunFam" id="3.30.1370.10:FF:000001">
    <property type="entry name" value="Polyribonucleotide nucleotidyltransferase"/>
    <property type="match status" value="1"/>
</dbReference>
<feature type="domain" description="S1 motif" evidence="11">
    <location>
        <begin position="633"/>
        <end position="701"/>
    </location>
</feature>
<dbReference type="InterPro" id="IPR036456">
    <property type="entry name" value="PNPase_PH_RNA-bd_sf"/>
</dbReference>
<dbReference type="PROSITE" id="PS50084">
    <property type="entry name" value="KH_TYPE_1"/>
    <property type="match status" value="1"/>
</dbReference>
<dbReference type="FunFam" id="3.30.230.70:FF:000002">
    <property type="entry name" value="Polyribonucleotide nucleotidyltransferase"/>
    <property type="match status" value="1"/>
</dbReference>
<comment type="caution">
    <text evidence="12">The sequence shown here is derived from an EMBL/GenBank/DDBJ whole genome shotgun (WGS) entry which is preliminary data.</text>
</comment>
<dbReference type="Pfam" id="PF00013">
    <property type="entry name" value="KH_1"/>
    <property type="match status" value="1"/>
</dbReference>
<dbReference type="CDD" id="cd02393">
    <property type="entry name" value="KH-I_PNPase"/>
    <property type="match status" value="1"/>
</dbReference>
<dbReference type="PANTHER" id="PTHR11252">
    <property type="entry name" value="POLYRIBONUCLEOTIDE NUCLEOTIDYLTRANSFERASE"/>
    <property type="match status" value="1"/>
</dbReference>
<dbReference type="InterPro" id="IPR015848">
    <property type="entry name" value="PNPase_PH_RNA-bd_bac/org-type"/>
</dbReference>
<comment type="cofactor">
    <cofactor evidence="9">
        <name>Mg(2+)</name>
        <dbReference type="ChEBI" id="CHEBI:18420"/>
    </cofactor>
</comment>
<evidence type="ECO:0000256" key="3">
    <source>
        <dbReference type="ARBA" id="ARBA00022490"/>
    </source>
</evidence>
<keyword evidence="3 9" id="KW-0963">Cytoplasm</keyword>
<feature type="compositionally biased region" description="Gly residues" evidence="10">
    <location>
        <begin position="730"/>
        <end position="742"/>
    </location>
</feature>
<evidence type="ECO:0000256" key="8">
    <source>
        <dbReference type="ARBA" id="ARBA00022884"/>
    </source>
</evidence>
<dbReference type="InterPro" id="IPR004088">
    <property type="entry name" value="KH_dom_type_1"/>
</dbReference>
<evidence type="ECO:0000313" key="13">
    <source>
        <dbReference type="Proteomes" id="UP000178377"/>
    </source>
</evidence>
<gene>
    <name evidence="9" type="primary">pnp</name>
    <name evidence="12" type="ORF">A2722_03275</name>
</gene>
<sequence>MTKKVSMELAGKPFSLETGHLAMQASGAVMGRLGDTVVLATCIMGKQPREGLDFFPLLVDFEEKLYAAGKIKGSRFIKREGRPTDEAILSGRLIDRGLRPLFPDGMRNDVQVMATVLSVDEVNDPDIVAINAASAALMISEIPFEGPLAGVRVGRAGGQYVINPSYEERKTGDLDLVVSGTENHILMVEAGCKIVPEENIVAGMKLAHEEIKKLIALQQDLVKQSGKEKVTPTIFTPDESVAAEVAKYAADKLAHIMFSPDKSLREGGVGALKDEMLKAFAERGLKAAGSEDPNDVKKHAALAFYALQKKVTRRELLERGRRLDGRSLNETRAVSCDVGLLPRTHGSALFNRGETQAMTIVTLGSSGDAQILDGMEDFEETKKRYMHHYNMPGYSVGEVQPNRGAGRREIGHGALAERALEPVLPDKEKFPYTMRLVSEVLSSNGSTSMASTCGSSLALMDAGVPISHQVGGVAMGLVIDHERGNFKVLTDIQGAEDFFGDMDFKVAGPRAGVTALQLDTKTKGLTVEILEAALKQAHDGRMHIIDVMDSVIKAPRPELSKYAPRIESFMIDPKKIRDVIGTGGKIINEIIEKTGVKIDIEDSGLVAVTSKDPEGMKRAVEWIRNLVREVEPGETFEGKVTRIMDFGAFVEVLPGKEGLVHISELAPYRVGRVEDVVKLGDVVKVLVTEIDSMGRINLSMRALMGGGGGMPPDDRRGGFTDRRGGDRGGHGGGSGRGRFGRH</sequence>
<dbReference type="FunFam" id="3.30.230.70:FF:000001">
    <property type="entry name" value="Polyribonucleotide nucleotidyltransferase"/>
    <property type="match status" value="1"/>
</dbReference>
<dbReference type="CDD" id="cd11363">
    <property type="entry name" value="RNase_PH_PNPase_1"/>
    <property type="match status" value="1"/>
</dbReference>
<comment type="function">
    <text evidence="9">Involved in mRNA degradation. Catalyzes the phosphorolysis of single-stranded polyribonucleotides processively in the 3'- to 5'-direction.</text>
</comment>
<dbReference type="Pfam" id="PF00575">
    <property type="entry name" value="S1"/>
    <property type="match status" value="1"/>
</dbReference>
<dbReference type="PROSITE" id="PS50126">
    <property type="entry name" value="S1"/>
    <property type="match status" value="1"/>
</dbReference>
<keyword evidence="7 9" id="KW-0460">Magnesium</keyword>
<dbReference type="SUPFAM" id="SSF54211">
    <property type="entry name" value="Ribosomal protein S5 domain 2-like"/>
    <property type="match status" value="2"/>
</dbReference>
<evidence type="ECO:0000256" key="10">
    <source>
        <dbReference type="SAM" id="MobiDB-lite"/>
    </source>
</evidence>
<dbReference type="GO" id="GO:0000287">
    <property type="term" value="F:magnesium ion binding"/>
    <property type="evidence" value="ECO:0007669"/>
    <property type="project" value="UniProtKB-UniRule"/>
</dbReference>
<keyword evidence="8 9" id="KW-0694">RNA-binding</keyword>
<dbReference type="CDD" id="cd04472">
    <property type="entry name" value="S1_PNPase"/>
    <property type="match status" value="1"/>
</dbReference>
<dbReference type="InterPro" id="IPR001247">
    <property type="entry name" value="ExoRNase_PH_dom1"/>
</dbReference>
<dbReference type="Pfam" id="PF01138">
    <property type="entry name" value="RNase_PH"/>
    <property type="match status" value="2"/>
</dbReference>
<dbReference type="AlphaFoldDB" id="A0A1F5PI13"/>
<dbReference type="InterPro" id="IPR027408">
    <property type="entry name" value="PNPase/RNase_PH_dom_sf"/>
</dbReference>
<reference evidence="12 13" key="1">
    <citation type="journal article" date="2016" name="Nat. Commun.">
        <title>Thousands of microbial genomes shed light on interconnected biogeochemical processes in an aquifer system.</title>
        <authorList>
            <person name="Anantharaman K."/>
            <person name="Brown C.T."/>
            <person name="Hug L.A."/>
            <person name="Sharon I."/>
            <person name="Castelle C.J."/>
            <person name="Probst A.J."/>
            <person name="Thomas B.C."/>
            <person name="Singh A."/>
            <person name="Wilkins M.J."/>
            <person name="Karaoz U."/>
            <person name="Brodie E.L."/>
            <person name="Williams K.H."/>
            <person name="Hubbard S.S."/>
            <person name="Banfield J.F."/>
        </authorList>
    </citation>
    <scope>NUCLEOTIDE SEQUENCE [LARGE SCALE GENOMIC DNA]</scope>
</reference>
<evidence type="ECO:0000256" key="5">
    <source>
        <dbReference type="ARBA" id="ARBA00022695"/>
    </source>
</evidence>
<dbReference type="InterPro" id="IPR036612">
    <property type="entry name" value="KH_dom_type_1_sf"/>
</dbReference>
<feature type="compositionally biased region" description="Basic and acidic residues" evidence="10">
    <location>
        <begin position="712"/>
        <end position="729"/>
    </location>
</feature>
<dbReference type="InterPro" id="IPR003029">
    <property type="entry name" value="S1_domain"/>
</dbReference>
<dbReference type="GO" id="GO:0006396">
    <property type="term" value="P:RNA processing"/>
    <property type="evidence" value="ECO:0007669"/>
    <property type="project" value="InterPro"/>
</dbReference>
<organism evidence="12 13">
    <name type="scientific">Candidatus Doudnabacteria bacterium RIFCSPHIGHO2_01_FULL_50_11</name>
    <dbReference type="NCBI Taxonomy" id="1817828"/>
    <lineage>
        <taxon>Bacteria</taxon>
        <taxon>Candidatus Doudnaibacteriota</taxon>
    </lineage>
</organism>
<dbReference type="Gene3D" id="3.30.1370.10">
    <property type="entry name" value="K Homology domain, type 1"/>
    <property type="match status" value="1"/>
</dbReference>
<dbReference type="PIRSF" id="PIRSF005499">
    <property type="entry name" value="PNPase"/>
    <property type="match status" value="1"/>
</dbReference>
<dbReference type="NCBIfam" id="NF008805">
    <property type="entry name" value="PRK11824.1"/>
    <property type="match status" value="1"/>
</dbReference>
<dbReference type="SMART" id="SM00316">
    <property type="entry name" value="S1"/>
    <property type="match status" value="1"/>
</dbReference>
<dbReference type="HAMAP" id="MF_01595">
    <property type="entry name" value="PNPase"/>
    <property type="match status" value="1"/>
</dbReference>
<dbReference type="SUPFAM" id="SSF50249">
    <property type="entry name" value="Nucleic acid-binding proteins"/>
    <property type="match status" value="1"/>
</dbReference>
<dbReference type="Pfam" id="PF03726">
    <property type="entry name" value="PNPase"/>
    <property type="match status" value="1"/>
</dbReference>
<dbReference type="SUPFAM" id="SSF54791">
    <property type="entry name" value="Eukaryotic type KH-domain (KH-domain type I)"/>
    <property type="match status" value="1"/>
</dbReference>
<evidence type="ECO:0000256" key="7">
    <source>
        <dbReference type="ARBA" id="ARBA00022842"/>
    </source>
</evidence>
<evidence type="ECO:0000256" key="4">
    <source>
        <dbReference type="ARBA" id="ARBA00022679"/>
    </source>
</evidence>
<dbReference type="GO" id="GO:0006402">
    <property type="term" value="P:mRNA catabolic process"/>
    <property type="evidence" value="ECO:0007669"/>
    <property type="project" value="UniProtKB-UniRule"/>
</dbReference>
<protein>
    <recommendedName>
        <fullName evidence="9">Polyribonucleotide nucleotidyltransferase</fullName>
        <ecNumber evidence="9">2.7.7.8</ecNumber>
    </recommendedName>
    <alternativeName>
        <fullName evidence="9">Polynucleotide phosphorylase</fullName>
        <shortName evidence="9">PNPase</shortName>
    </alternativeName>
</protein>
<feature type="binding site" evidence="9">
    <location>
        <position position="497"/>
    </location>
    <ligand>
        <name>Mg(2+)</name>
        <dbReference type="ChEBI" id="CHEBI:18420"/>
    </ligand>
</feature>
<comment type="catalytic activity">
    <reaction evidence="9">
        <text>RNA(n+1) + phosphate = RNA(n) + a ribonucleoside 5'-diphosphate</text>
        <dbReference type="Rhea" id="RHEA:22096"/>
        <dbReference type="Rhea" id="RHEA-COMP:14527"/>
        <dbReference type="Rhea" id="RHEA-COMP:17342"/>
        <dbReference type="ChEBI" id="CHEBI:43474"/>
        <dbReference type="ChEBI" id="CHEBI:57930"/>
        <dbReference type="ChEBI" id="CHEBI:140395"/>
        <dbReference type="EC" id="2.7.7.8"/>
    </reaction>
</comment>
<dbReference type="GO" id="GO:0000175">
    <property type="term" value="F:3'-5'-RNA exonuclease activity"/>
    <property type="evidence" value="ECO:0007669"/>
    <property type="project" value="TreeGrafter"/>
</dbReference>
<evidence type="ECO:0000256" key="2">
    <source>
        <dbReference type="ARBA" id="ARBA00007404"/>
    </source>
</evidence>